<keyword evidence="3" id="KW-1185">Reference proteome</keyword>
<gene>
    <name evidence="2" type="ORF">BS47DRAFT_1358284</name>
</gene>
<proteinExistence type="predicted"/>
<accession>A0A9P6B7D8</accession>
<feature type="region of interest" description="Disordered" evidence="1">
    <location>
        <begin position="59"/>
        <end position="155"/>
    </location>
</feature>
<sequence>MYHTPAAAVFNYKTYESTKRAAEAALLALSQRKNPCTTQPDPRTRDHGAKNEYHTPALAGVCLSSGPNTRDPLNEHRRTTTHPPNESREWQRVETTMQAPDEPHTRRSGCGILLNPHPPTEATTPPSENTRPWVRGNPNGEVRNDVPGTTHLPKRYHTPARAGVWCY</sequence>
<name>A0A9P6B7D8_9AGAM</name>
<feature type="compositionally biased region" description="Polar residues" evidence="1">
    <location>
        <begin position="121"/>
        <end position="130"/>
    </location>
</feature>
<comment type="caution">
    <text evidence="2">The sequence shown here is derived from an EMBL/GenBank/DDBJ whole genome shotgun (WGS) entry which is preliminary data.</text>
</comment>
<dbReference type="AlphaFoldDB" id="A0A9P6B7D8"/>
<reference evidence="2" key="1">
    <citation type="journal article" date="2020" name="Nat. Commun.">
        <title>Large-scale genome sequencing of mycorrhizal fungi provides insights into the early evolution of symbiotic traits.</title>
        <authorList>
            <person name="Miyauchi S."/>
            <person name="Kiss E."/>
            <person name="Kuo A."/>
            <person name="Drula E."/>
            <person name="Kohler A."/>
            <person name="Sanchez-Garcia M."/>
            <person name="Morin E."/>
            <person name="Andreopoulos B."/>
            <person name="Barry K.W."/>
            <person name="Bonito G."/>
            <person name="Buee M."/>
            <person name="Carver A."/>
            <person name="Chen C."/>
            <person name="Cichocki N."/>
            <person name="Clum A."/>
            <person name="Culley D."/>
            <person name="Crous P.W."/>
            <person name="Fauchery L."/>
            <person name="Girlanda M."/>
            <person name="Hayes R.D."/>
            <person name="Keri Z."/>
            <person name="LaButti K."/>
            <person name="Lipzen A."/>
            <person name="Lombard V."/>
            <person name="Magnuson J."/>
            <person name="Maillard F."/>
            <person name="Murat C."/>
            <person name="Nolan M."/>
            <person name="Ohm R.A."/>
            <person name="Pangilinan J."/>
            <person name="Pereira M.F."/>
            <person name="Perotto S."/>
            <person name="Peter M."/>
            <person name="Pfister S."/>
            <person name="Riley R."/>
            <person name="Sitrit Y."/>
            <person name="Stielow J.B."/>
            <person name="Szollosi G."/>
            <person name="Zifcakova L."/>
            <person name="Stursova M."/>
            <person name="Spatafora J.W."/>
            <person name="Tedersoo L."/>
            <person name="Vaario L.M."/>
            <person name="Yamada A."/>
            <person name="Yan M."/>
            <person name="Wang P."/>
            <person name="Xu J."/>
            <person name="Bruns T."/>
            <person name="Baldrian P."/>
            <person name="Vilgalys R."/>
            <person name="Dunand C."/>
            <person name="Henrissat B."/>
            <person name="Grigoriev I.V."/>
            <person name="Hibbett D."/>
            <person name="Nagy L.G."/>
            <person name="Martin F.M."/>
        </authorList>
    </citation>
    <scope>NUCLEOTIDE SEQUENCE</scope>
    <source>
        <strain evidence="2">UP504</strain>
    </source>
</reference>
<evidence type="ECO:0000256" key="1">
    <source>
        <dbReference type="SAM" id="MobiDB-lite"/>
    </source>
</evidence>
<evidence type="ECO:0000313" key="3">
    <source>
        <dbReference type="Proteomes" id="UP000886523"/>
    </source>
</evidence>
<evidence type="ECO:0000313" key="2">
    <source>
        <dbReference type="EMBL" id="KAF9519124.1"/>
    </source>
</evidence>
<organism evidence="2 3">
    <name type="scientific">Hydnum rufescens UP504</name>
    <dbReference type="NCBI Taxonomy" id="1448309"/>
    <lineage>
        <taxon>Eukaryota</taxon>
        <taxon>Fungi</taxon>
        <taxon>Dikarya</taxon>
        <taxon>Basidiomycota</taxon>
        <taxon>Agaricomycotina</taxon>
        <taxon>Agaricomycetes</taxon>
        <taxon>Cantharellales</taxon>
        <taxon>Hydnaceae</taxon>
        <taxon>Hydnum</taxon>
    </lineage>
</organism>
<dbReference type="EMBL" id="MU128919">
    <property type="protein sequence ID" value="KAF9519124.1"/>
    <property type="molecule type" value="Genomic_DNA"/>
</dbReference>
<dbReference type="Proteomes" id="UP000886523">
    <property type="component" value="Unassembled WGS sequence"/>
</dbReference>
<protein>
    <submittedName>
        <fullName evidence="2">Uncharacterized protein</fullName>
    </submittedName>
</protein>